<dbReference type="InterPro" id="IPR007197">
    <property type="entry name" value="rSAM"/>
</dbReference>
<evidence type="ECO:0000256" key="2">
    <source>
        <dbReference type="ARBA" id="ARBA00022691"/>
    </source>
</evidence>
<dbReference type="SFLD" id="SFLDG01082">
    <property type="entry name" value="B12-binding_domain_containing"/>
    <property type="match status" value="1"/>
</dbReference>
<dbReference type="GO" id="GO:0046872">
    <property type="term" value="F:metal ion binding"/>
    <property type="evidence" value="ECO:0007669"/>
    <property type="project" value="UniProtKB-KW"/>
</dbReference>
<protein>
    <recommendedName>
        <fullName evidence="7">Radical SAM core domain-containing protein</fullName>
    </recommendedName>
</protein>
<keyword evidence="1" id="KW-0004">4Fe-4S</keyword>
<dbReference type="Gene3D" id="3.80.30.20">
    <property type="entry name" value="tm_1862 like domain"/>
    <property type="match status" value="1"/>
</dbReference>
<dbReference type="PROSITE" id="PS51918">
    <property type="entry name" value="RADICAL_SAM"/>
    <property type="match status" value="1"/>
</dbReference>
<dbReference type="InterPro" id="IPR058240">
    <property type="entry name" value="rSAM_sf"/>
</dbReference>
<dbReference type="InterPro" id="IPR013704">
    <property type="entry name" value="UPF0313_N"/>
</dbReference>
<sequence>MTDRFLPVSMDDLRDRGWFWYDFLVITADAYVDHPSFAHAIISRVLEAEGYRVAILAQPDFKNSEAFTALGKPRYGIFISGGNLDSMVAHYTAAKRRRHDDAYSPGNRAGLRPDRATIVYSNRVREVFGNIPIVIGGLEASLRRFAHYDYWEDKVRRSILLDSGADLLSYGMGETSIRLIAAKLKAGIPIAQITDVRGTCYVTDDPEKCDFPKVLCPSFEEVASDKRAYAGANMIQYEEHDPIVGRAVIQRHGDRFLVVNPPAMPLTTLELDAVAELPYAREYHPMYESMGGVPAIEEVRFSVIHNRGCFGACNFCSLAFHQGRIVTSRSHESVIREVTALTTHPGFKGYIHDVGGPTANFRRPACKKQMTSGLCKNRACLAPSACPNLNADQADYLALLRKLRSIPGVKKVFIRSGIRFDYMIEDKSGDFFAELVKHHVSGQLKVAPEHCVNHVLDYMGKPHIEVYEKFKAKYERLNQKYGKEQYLVPYLISSHPGCTLKDAVELAVWLNKTGRQPEQVQDFYPTPGTLSTCMYYTGLDPRTMEPVYVPKSAGEKAMQRALMQWKRPEKRAIVLEALRKAGRSDLIGYGRDCLVRPSRPQNEEAKPYRKAAGAGKKTPNGEEKQKGRRREKGGVKTDARKRKTAGTQEDRSRGKSGAQSEKRSGKNGADAGARKEKMPVKLFAPGRVRAVPENAKRHKRNGKNNRESGR</sequence>
<evidence type="ECO:0000256" key="3">
    <source>
        <dbReference type="ARBA" id="ARBA00022723"/>
    </source>
</evidence>
<dbReference type="SFLD" id="SFLDG01069">
    <property type="entry name" value="UPF0313"/>
    <property type="match status" value="1"/>
</dbReference>
<keyword evidence="4" id="KW-0408">Iron</keyword>
<dbReference type="InterPro" id="IPR006638">
    <property type="entry name" value="Elp3/MiaA/NifB-like_rSAM"/>
</dbReference>
<keyword evidence="2" id="KW-0949">S-adenosyl-L-methionine</keyword>
<keyword evidence="3" id="KW-0479">Metal-binding</keyword>
<comment type="caution">
    <text evidence="8">The sequence shown here is derived from an EMBL/GenBank/DDBJ whole genome shotgun (WGS) entry which is preliminary data.</text>
</comment>
<dbReference type="PANTHER" id="PTHR32331">
    <property type="entry name" value="UPF0313 PROTEIN YGIQ"/>
    <property type="match status" value="1"/>
</dbReference>
<organism evidence="8">
    <name type="scientific">bioreactor metagenome</name>
    <dbReference type="NCBI Taxonomy" id="1076179"/>
    <lineage>
        <taxon>unclassified sequences</taxon>
        <taxon>metagenomes</taxon>
        <taxon>ecological metagenomes</taxon>
    </lineage>
</organism>
<dbReference type="Pfam" id="PF08497">
    <property type="entry name" value="Radical_SAM_N"/>
    <property type="match status" value="1"/>
</dbReference>
<feature type="region of interest" description="Disordered" evidence="6">
    <location>
        <begin position="591"/>
        <end position="710"/>
    </location>
</feature>
<dbReference type="AlphaFoldDB" id="A0A644VH08"/>
<dbReference type="SMART" id="SM00729">
    <property type="entry name" value="Elp3"/>
    <property type="match status" value="1"/>
</dbReference>
<evidence type="ECO:0000256" key="4">
    <source>
        <dbReference type="ARBA" id="ARBA00023004"/>
    </source>
</evidence>
<evidence type="ECO:0000313" key="8">
    <source>
        <dbReference type="EMBL" id="MPL90674.1"/>
    </source>
</evidence>
<name>A0A644VH08_9ZZZZ</name>
<feature type="domain" description="Radical SAM core" evidence="7">
    <location>
        <begin position="294"/>
        <end position="567"/>
    </location>
</feature>
<dbReference type="GO" id="GO:0003824">
    <property type="term" value="F:catalytic activity"/>
    <property type="evidence" value="ECO:0007669"/>
    <property type="project" value="InterPro"/>
</dbReference>
<dbReference type="Pfam" id="PF11842">
    <property type="entry name" value="DUF3362"/>
    <property type="match status" value="1"/>
</dbReference>
<dbReference type="EMBL" id="VSSQ01000310">
    <property type="protein sequence ID" value="MPL90674.1"/>
    <property type="molecule type" value="Genomic_DNA"/>
</dbReference>
<evidence type="ECO:0000256" key="6">
    <source>
        <dbReference type="SAM" id="MobiDB-lite"/>
    </source>
</evidence>
<dbReference type="InterPro" id="IPR022946">
    <property type="entry name" value="UPF0313"/>
</dbReference>
<dbReference type="InterPro" id="IPR023404">
    <property type="entry name" value="rSAM_horseshoe"/>
</dbReference>
<keyword evidence="5" id="KW-0411">Iron-sulfur</keyword>
<evidence type="ECO:0000256" key="5">
    <source>
        <dbReference type="ARBA" id="ARBA00023014"/>
    </source>
</evidence>
<evidence type="ECO:0000259" key="7">
    <source>
        <dbReference type="PROSITE" id="PS51918"/>
    </source>
</evidence>
<dbReference type="SUPFAM" id="SSF102114">
    <property type="entry name" value="Radical SAM enzymes"/>
    <property type="match status" value="1"/>
</dbReference>
<dbReference type="NCBIfam" id="TIGR03904">
    <property type="entry name" value="SAM_YgiQ"/>
    <property type="match status" value="1"/>
</dbReference>
<reference evidence="8" key="1">
    <citation type="submission" date="2019-08" db="EMBL/GenBank/DDBJ databases">
        <authorList>
            <person name="Kucharzyk K."/>
            <person name="Murdoch R.W."/>
            <person name="Higgins S."/>
            <person name="Loffler F."/>
        </authorList>
    </citation>
    <scope>NUCLEOTIDE SEQUENCE</scope>
</reference>
<gene>
    <name evidence="8" type="ORF">SDC9_36729</name>
</gene>
<dbReference type="SFLD" id="SFLDS00029">
    <property type="entry name" value="Radical_SAM"/>
    <property type="match status" value="1"/>
</dbReference>
<dbReference type="PANTHER" id="PTHR32331:SF0">
    <property type="entry name" value="UPF0313 PROTEIN YGIQ"/>
    <property type="match status" value="1"/>
</dbReference>
<accession>A0A644VH08</accession>
<proteinExistence type="inferred from homology"/>
<evidence type="ECO:0000256" key="1">
    <source>
        <dbReference type="ARBA" id="ARBA00022485"/>
    </source>
</evidence>
<dbReference type="HAMAP" id="MF_01251">
    <property type="entry name" value="UPF0313"/>
    <property type="match status" value="1"/>
</dbReference>
<dbReference type="GO" id="GO:0051539">
    <property type="term" value="F:4 iron, 4 sulfur cluster binding"/>
    <property type="evidence" value="ECO:0007669"/>
    <property type="project" value="UniProtKB-KW"/>
</dbReference>
<dbReference type="InterPro" id="IPR024560">
    <property type="entry name" value="UPF0313_C"/>
</dbReference>